<evidence type="ECO:0000256" key="3">
    <source>
        <dbReference type="ARBA" id="ARBA00022448"/>
    </source>
</evidence>
<comment type="subcellular location">
    <subcellularLocation>
        <location evidence="1">Cell membrane</location>
        <topology evidence="1">Multi-pass membrane protein</topology>
    </subcellularLocation>
</comment>
<sequence>MVQLSVGREKRPAHPGLLLCVCSVLLILVPLLSLRFGSGAVPLHEGAHIVWIKLTGLGDLSAYRPTIVSLIWENRIPRILSAMAVGAVLGLGGVAMQAVIRNPLAEPYVLGMSAGASTGAAAAIVLIGTSAALAVGGMACAGAVLSMICVLWLGSTAGGSSMRLVLAGVAMGFLFTALTNLILSLAPSAETAQAVVFWTLGSLTRPSLRQAALLCVLAVALGLFLWRVGPWLDALASGDDTCLAVGLDPGRTRVAMIIPVSLAVAIAVSLTGGIGFVGLVMPHLLRPLVGSAHRGLVPMVALTSALLLVLADTAARSVLPQGEIPVGVLTALLGAPLLLVLVRRGGDRP</sequence>
<evidence type="ECO:0000256" key="1">
    <source>
        <dbReference type="ARBA" id="ARBA00004651"/>
    </source>
</evidence>
<feature type="transmembrane region" description="Helical" evidence="8">
    <location>
        <begin position="323"/>
        <end position="342"/>
    </location>
</feature>
<dbReference type="SUPFAM" id="SSF81345">
    <property type="entry name" value="ABC transporter involved in vitamin B12 uptake, BtuC"/>
    <property type="match status" value="1"/>
</dbReference>
<dbReference type="PANTHER" id="PTHR30472:SF67">
    <property type="entry name" value="PERMEASE OF ABC TRANSPORTER-RELATED"/>
    <property type="match status" value="1"/>
</dbReference>
<dbReference type="AlphaFoldDB" id="A0A9X1QQB5"/>
<evidence type="ECO:0000256" key="8">
    <source>
        <dbReference type="SAM" id="Phobius"/>
    </source>
</evidence>
<keyword evidence="7 8" id="KW-0472">Membrane</keyword>
<evidence type="ECO:0000256" key="6">
    <source>
        <dbReference type="ARBA" id="ARBA00022989"/>
    </source>
</evidence>
<comment type="similarity">
    <text evidence="2">Belongs to the binding-protein-dependent transport system permease family. FecCD subfamily.</text>
</comment>
<keyword evidence="6 8" id="KW-1133">Transmembrane helix</keyword>
<keyword evidence="3" id="KW-0813">Transport</keyword>
<dbReference type="GO" id="GO:0022857">
    <property type="term" value="F:transmembrane transporter activity"/>
    <property type="evidence" value="ECO:0007669"/>
    <property type="project" value="InterPro"/>
</dbReference>
<dbReference type="GO" id="GO:0005886">
    <property type="term" value="C:plasma membrane"/>
    <property type="evidence" value="ECO:0007669"/>
    <property type="project" value="UniProtKB-SubCell"/>
</dbReference>
<feature type="transmembrane region" description="Helical" evidence="8">
    <location>
        <begin position="207"/>
        <end position="226"/>
    </location>
</feature>
<feature type="transmembrane region" description="Helical" evidence="8">
    <location>
        <begin position="165"/>
        <end position="187"/>
    </location>
</feature>
<dbReference type="CDD" id="cd06550">
    <property type="entry name" value="TM_ABC_iron-siderophores_like"/>
    <property type="match status" value="1"/>
</dbReference>
<feature type="transmembrane region" description="Helical" evidence="8">
    <location>
        <begin position="257"/>
        <end position="280"/>
    </location>
</feature>
<feature type="transmembrane region" description="Helical" evidence="8">
    <location>
        <begin position="120"/>
        <end position="153"/>
    </location>
</feature>
<dbReference type="Proteomes" id="UP001139336">
    <property type="component" value="Unassembled WGS sequence"/>
</dbReference>
<keyword evidence="10" id="KW-1185">Reference proteome</keyword>
<evidence type="ECO:0000256" key="7">
    <source>
        <dbReference type="ARBA" id="ARBA00023136"/>
    </source>
</evidence>
<gene>
    <name evidence="9" type="ORF">L1O03_01620</name>
</gene>
<dbReference type="PANTHER" id="PTHR30472">
    <property type="entry name" value="FERRIC ENTEROBACTIN TRANSPORT SYSTEM PERMEASE PROTEIN"/>
    <property type="match status" value="1"/>
</dbReference>
<evidence type="ECO:0000256" key="5">
    <source>
        <dbReference type="ARBA" id="ARBA00022692"/>
    </source>
</evidence>
<keyword evidence="5 8" id="KW-0812">Transmembrane</keyword>
<protein>
    <submittedName>
        <fullName evidence="9">Iron ABC transporter permease</fullName>
    </submittedName>
</protein>
<reference evidence="9" key="1">
    <citation type="submission" date="2022-01" db="EMBL/GenBank/DDBJ databases">
        <title>Corynebacterium sp. nov isolated from isolated from the feces of the greater white-fronted geese (Anser albifrons) at Poyang Lake, PR China.</title>
        <authorList>
            <person name="Liu Q."/>
        </authorList>
    </citation>
    <scope>NUCLEOTIDE SEQUENCE</scope>
    <source>
        <strain evidence="9">JCM 32435</strain>
    </source>
</reference>
<dbReference type="InterPro" id="IPR037294">
    <property type="entry name" value="ABC_BtuC-like"/>
</dbReference>
<evidence type="ECO:0000313" key="9">
    <source>
        <dbReference type="EMBL" id="MCF4005873.1"/>
    </source>
</evidence>
<feature type="transmembrane region" description="Helical" evidence="8">
    <location>
        <begin position="292"/>
        <end position="311"/>
    </location>
</feature>
<proteinExistence type="inferred from homology"/>
<dbReference type="Gene3D" id="1.10.3470.10">
    <property type="entry name" value="ABC transporter involved in vitamin B12 uptake, BtuC"/>
    <property type="match status" value="1"/>
</dbReference>
<organism evidence="9 10">
    <name type="scientific">Corynebacterium uropygiale</name>
    <dbReference type="NCBI Taxonomy" id="1775911"/>
    <lineage>
        <taxon>Bacteria</taxon>
        <taxon>Bacillati</taxon>
        <taxon>Actinomycetota</taxon>
        <taxon>Actinomycetes</taxon>
        <taxon>Mycobacteriales</taxon>
        <taxon>Corynebacteriaceae</taxon>
        <taxon>Corynebacterium</taxon>
    </lineage>
</organism>
<feature type="transmembrane region" description="Helical" evidence="8">
    <location>
        <begin position="79"/>
        <end position="100"/>
    </location>
</feature>
<accession>A0A9X1QQB5</accession>
<dbReference type="GO" id="GO:0033214">
    <property type="term" value="P:siderophore-iron import into cell"/>
    <property type="evidence" value="ECO:0007669"/>
    <property type="project" value="TreeGrafter"/>
</dbReference>
<evidence type="ECO:0000256" key="4">
    <source>
        <dbReference type="ARBA" id="ARBA00022475"/>
    </source>
</evidence>
<evidence type="ECO:0000256" key="2">
    <source>
        <dbReference type="ARBA" id="ARBA00007935"/>
    </source>
</evidence>
<feature type="transmembrane region" description="Helical" evidence="8">
    <location>
        <begin position="12"/>
        <end position="34"/>
    </location>
</feature>
<dbReference type="RefSeq" id="WP_236117664.1">
    <property type="nucleotide sequence ID" value="NZ_JAKGSI010000001.1"/>
</dbReference>
<evidence type="ECO:0000313" key="10">
    <source>
        <dbReference type="Proteomes" id="UP001139336"/>
    </source>
</evidence>
<dbReference type="InterPro" id="IPR000522">
    <property type="entry name" value="ABC_transptr_permease_BtuC"/>
</dbReference>
<name>A0A9X1QQB5_9CORY</name>
<dbReference type="Pfam" id="PF01032">
    <property type="entry name" value="FecCD"/>
    <property type="match status" value="1"/>
</dbReference>
<keyword evidence="4" id="KW-1003">Cell membrane</keyword>
<comment type="caution">
    <text evidence="9">The sequence shown here is derived from an EMBL/GenBank/DDBJ whole genome shotgun (WGS) entry which is preliminary data.</text>
</comment>
<dbReference type="EMBL" id="JAKGSI010000001">
    <property type="protein sequence ID" value="MCF4005873.1"/>
    <property type="molecule type" value="Genomic_DNA"/>
</dbReference>